<proteinExistence type="inferred from homology"/>
<evidence type="ECO:0000256" key="3">
    <source>
        <dbReference type="ARBA" id="ARBA00022676"/>
    </source>
</evidence>
<evidence type="ECO:0000313" key="12">
    <source>
        <dbReference type="EMBL" id="VDP93593.1"/>
    </source>
</evidence>
<evidence type="ECO:0000256" key="11">
    <source>
        <dbReference type="SAM" id="MobiDB-lite"/>
    </source>
</evidence>
<dbReference type="OrthoDB" id="115198at2759"/>
<evidence type="ECO:0000256" key="5">
    <source>
        <dbReference type="ARBA" id="ARBA00022692"/>
    </source>
</evidence>
<sequence length="504" mass="57193">MCITCPVWRKCSRTCLTVGLSFILAYSIFQCVWFLVFTSILASPDPTHVINKLAQPPSPVVQLPRAHFGYAYSGKDVSLKPFLITSTERVANKPHSGPLVRTGIKQRQAQNSDELESKAKRPIPADEDEEANEVRDRDDPDSKSDQVINSPSPPVFGKWSTRHCKHNAPYYSNSHVSPIKSIQNSLPSTLHMLNTLSPSKQTSDRLTVGSILPHLCLTEQTQLLIVIQSDVRNSSQRNRIRQSWSSLDYFTFDATGAGDRGPDKVEYLFLVDFVHNQSVLNAAQLDLFTLEIKREQDVLPIRIIPEEQRMYHSYLQASEYILTRCGSRVQYVAFLTDDLMPNIPLLGSFARENRNRPRSTDHIEPMYCFSVEEERPIRPRKTKQPGKVIVTQSEWPRTTFPTYCDLRAGGFLISTSSLQLWMSCAHVYRSFIKLPQIFLTGILTEAAGVPIQRYWTTYGEPVPLLPSLGSGSEAGKHLFFTQTNLQPLWVWKSVFRSMLSEALR</sequence>
<keyword evidence="8 10" id="KW-0333">Golgi apparatus</keyword>
<evidence type="ECO:0000256" key="4">
    <source>
        <dbReference type="ARBA" id="ARBA00022679"/>
    </source>
</evidence>
<comment type="subcellular location">
    <subcellularLocation>
        <location evidence="1 10">Golgi apparatus membrane</location>
        <topology evidence="1 10">Single-pass type II membrane protein</topology>
    </subcellularLocation>
</comment>
<dbReference type="PANTHER" id="PTHR11214:SF378">
    <property type="entry name" value="BETA-1,3-GALACTOSYLTRANSFERASE 4"/>
    <property type="match status" value="1"/>
</dbReference>
<keyword evidence="9 10" id="KW-0472">Membrane</keyword>
<keyword evidence="5 10" id="KW-0812">Transmembrane</keyword>
<keyword evidence="13" id="KW-1185">Reference proteome</keyword>
<keyword evidence="3 10" id="KW-0328">Glycosyltransferase</keyword>
<evidence type="ECO:0000313" key="13">
    <source>
        <dbReference type="Proteomes" id="UP000272942"/>
    </source>
</evidence>
<protein>
    <recommendedName>
        <fullName evidence="10">Hexosyltransferase</fullName>
        <ecNumber evidence="10">2.4.1.-</ecNumber>
    </recommendedName>
</protein>
<dbReference type="AlphaFoldDB" id="A0A183BAT6"/>
<gene>
    <name evidence="12" type="ORF">ECPE_LOCUS16321</name>
</gene>
<keyword evidence="4" id="KW-0808">Transferase</keyword>
<evidence type="ECO:0000256" key="8">
    <source>
        <dbReference type="ARBA" id="ARBA00023034"/>
    </source>
</evidence>
<reference evidence="12 13" key="2">
    <citation type="submission" date="2018-11" db="EMBL/GenBank/DDBJ databases">
        <authorList>
            <consortium name="Pathogen Informatics"/>
        </authorList>
    </citation>
    <scope>NUCLEOTIDE SEQUENCE [LARGE SCALE GENOMIC DNA]</scope>
    <source>
        <strain evidence="12 13">Egypt</strain>
    </source>
</reference>
<evidence type="ECO:0000256" key="6">
    <source>
        <dbReference type="ARBA" id="ARBA00022968"/>
    </source>
</evidence>
<dbReference type="Proteomes" id="UP000272942">
    <property type="component" value="Unassembled WGS sequence"/>
</dbReference>
<evidence type="ECO:0000256" key="2">
    <source>
        <dbReference type="ARBA" id="ARBA00008661"/>
    </source>
</evidence>
<accession>A0A183BAT6</accession>
<evidence type="ECO:0000256" key="1">
    <source>
        <dbReference type="ARBA" id="ARBA00004323"/>
    </source>
</evidence>
<reference evidence="14" key="1">
    <citation type="submission" date="2016-06" db="UniProtKB">
        <authorList>
            <consortium name="WormBaseParasite"/>
        </authorList>
    </citation>
    <scope>IDENTIFICATION</scope>
</reference>
<evidence type="ECO:0000256" key="7">
    <source>
        <dbReference type="ARBA" id="ARBA00022989"/>
    </source>
</evidence>
<evidence type="ECO:0000313" key="14">
    <source>
        <dbReference type="WBParaSite" id="ECPE_0001636401-mRNA-1"/>
    </source>
</evidence>
<feature type="compositionally biased region" description="Basic and acidic residues" evidence="11">
    <location>
        <begin position="132"/>
        <end position="144"/>
    </location>
</feature>
<dbReference type="InterPro" id="IPR002659">
    <property type="entry name" value="Glyco_trans_31"/>
</dbReference>
<dbReference type="WBParaSite" id="ECPE_0001636401-mRNA-1">
    <property type="protein sequence ID" value="ECPE_0001636401-mRNA-1"/>
    <property type="gene ID" value="ECPE_0001636401"/>
</dbReference>
<evidence type="ECO:0000256" key="9">
    <source>
        <dbReference type="ARBA" id="ARBA00023136"/>
    </source>
</evidence>
<keyword evidence="6 10" id="KW-0735">Signal-anchor</keyword>
<dbReference type="EC" id="2.4.1.-" evidence="10"/>
<keyword evidence="7 10" id="KW-1133">Transmembrane helix</keyword>
<dbReference type="EMBL" id="UZAN01063832">
    <property type="protein sequence ID" value="VDP93593.1"/>
    <property type="molecule type" value="Genomic_DNA"/>
</dbReference>
<name>A0A183BAT6_9TREM</name>
<dbReference type="GO" id="GO:0000139">
    <property type="term" value="C:Golgi membrane"/>
    <property type="evidence" value="ECO:0007669"/>
    <property type="project" value="UniProtKB-SubCell"/>
</dbReference>
<feature type="transmembrane region" description="Helical" evidence="10">
    <location>
        <begin position="18"/>
        <end position="42"/>
    </location>
</feature>
<comment type="similarity">
    <text evidence="2 10">Belongs to the glycosyltransferase 31 family.</text>
</comment>
<feature type="region of interest" description="Disordered" evidence="11">
    <location>
        <begin position="93"/>
        <end position="160"/>
    </location>
</feature>
<dbReference type="GO" id="GO:0016758">
    <property type="term" value="F:hexosyltransferase activity"/>
    <property type="evidence" value="ECO:0007669"/>
    <property type="project" value="InterPro"/>
</dbReference>
<dbReference type="GO" id="GO:0006493">
    <property type="term" value="P:protein O-linked glycosylation"/>
    <property type="evidence" value="ECO:0007669"/>
    <property type="project" value="TreeGrafter"/>
</dbReference>
<dbReference type="PANTHER" id="PTHR11214">
    <property type="entry name" value="BETA-1,3-N-ACETYLGLUCOSAMINYLTRANSFERASE"/>
    <property type="match status" value="1"/>
</dbReference>
<dbReference type="Pfam" id="PF01762">
    <property type="entry name" value="Galactosyl_T"/>
    <property type="match status" value="1"/>
</dbReference>
<evidence type="ECO:0000256" key="10">
    <source>
        <dbReference type="RuleBase" id="RU363063"/>
    </source>
</evidence>
<organism evidence="14">
    <name type="scientific">Echinostoma caproni</name>
    <dbReference type="NCBI Taxonomy" id="27848"/>
    <lineage>
        <taxon>Eukaryota</taxon>
        <taxon>Metazoa</taxon>
        <taxon>Spiralia</taxon>
        <taxon>Lophotrochozoa</taxon>
        <taxon>Platyhelminthes</taxon>
        <taxon>Trematoda</taxon>
        <taxon>Digenea</taxon>
        <taxon>Plagiorchiida</taxon>
        <taxon>Echinostomata</taxon>
        <taxon>Echinostomatoidea</taxon>
        <taxon>Echinostomatidae</taxon>
        <taxon>Echinostoma</taxon>
    </lineage>
</organism>